<organism evidence="1 2">
    <name type="scientific">Tilletiopsis washingtonensis</name>
    <dbReference type="NCBI Taxonomy" id="58919"/>
    <lineage>
        <taxon>Eukaryota</taxon>
        <taxon>Fungi</taxon>
        <taxon>Dikarya</taxon>
        <taxon>Basidiomycota</taxon>
        <taxon>Ustilaginomycotina</taxon>
        <taxon>Exobasidiomycetes</taxon>
        <taxon>Entylomatales</taxon>
        <taxon>Entylomatales incertae sedis</taxon>
        <taxon>Tilletiopsis</taxon>
    </lineage>
</organism>
<gene>
    <name evidence="1" type="ORF">FA09DRAFT_362283</name>
</gene>
<keyword evidence="2" id="KW-1185">Reference proteome</keyword>
<proteinExistence type="predicted"/>
<dbReference type="AlphaFoldDB" id="A0A316Z3K0"/>
<name>A0A316Z3K0_9BASI</name>
<sequence length="174" mass="19716">MRAVRAAKAYAREIIERCPRMEIAELETAYDTLSVHLREMEEYMSEEPPHKAVTRLLYARQDVSERLHRLRQARTQAKGSSDELQKLRLFFESCIDQLAGENHALRERVLALERGSGVVQQLGIGAGASSKQAEAQLEKQQDLELRLQVVENTVQGLSDVVFAERAAPPPFFAR</sequence>
<dbReference type="EMBL" id="KZ819301">
    <property type="protein sequence ID" value="PWN95956.1"/>
    <property type="molecule type" value="Genomic_DNA"/>
</dbReference>
<accession>A0A316Z3K0</accession>
<evidence type="ECO:0000313" key="2">
    <source>
        <dbReference type="Proteomes" id="UP000245946"/>
    </source>
</evidence>
<protein>
    <submittedName>
        <fullName evidence="1">Uncharacterized protein</fullName>
    </submittedName>
</protein>
<dbReference type="Proteomes" id="UP000245946">
    <property type="component" value="Unassembled WGS sequence"/>
</dbReference>
<reference evidence="1 2" key="1">
    <citation type="journal article" date="2018" name="Mol. Biol. Evol.">
        <title>Broad Genomic Sampling Reveals a Smut Pathogenic Ancestry of the Fungal Clade Ustilaginomycotina.</title>
        <authorList>
            <person name="Kijpornyongpan T."/>
            <person name="Mondo S.J."/>
            <person name="Barry K."/>
            <person name="Sandor L."/>
            <person name="Lee J."/>
            <person name="Lipzen A."/>
            <person name="Pangilinan J."/>
            <person name="LaButti K."/>
            <person name="Hainaut M."/>
            <person name="Henrissat B."/>
            <person name="Grigoriev I.V."/>
            <person name="Spatafora J.W."/>
            <person name="Aime M.C."/>
        </authorList>
    </citation>
    <scope>NUCLEOTIDE SEQUENCE [LARGE SCALE GENOMIC DNA]</scope>
    <source>
        <strain evidence="1 2">MCA 4186</strain>
    </source>
</reference>
<dbReference type="GeneID" id="37273000"/>
<evidence type="ECO:0000313" key="1">
    <source>
        <dbReference type="EMBL" id="PWN95956.1"/>
    </source>
</evidence>
<dbReference type="RefSeq" id="XP_025596235.1">
    <property type="nucleotide sequence ID" value="XM_025745456.1"/>
</dbReference>